<comment type="subcellular location">
    <subcellularLocation>
        <location evidence="1">Cytoplasm</location>
    </subcellularLocation>
</comment>
<feature type="domain" description="DJ-1/PfpI" evidence="3">
    <location>
        <begin position="3"/>
        <end position="165"/>
    </location>
</feature>
<accession>A0A9D4GQQ4</accession>
<reference evidence="4" key="1">
    <citation type="journal article" date="2019" name="bioRxiv">
        <title>The Genome of the Zebra Mussel, Dreissena polymorpha: A Resource for Invasive Species Research.</title>
        <authorList>
            <person name="McCartney M.A."/>
            <person name="Auch B."/>
            <person name="Kono T."/>
            <person name="Mallez S."/>
            <person name="Zhang Y."/>
            <person name="Obille A."/>
            <person name="Becker A."/>
            <person name="Abrahante J.E."/>
            <person name="Garbe J."/>
            <person name="Badalamenti J.P."/>
            <person name="Herman A."/>
            <person name="Mangelson H."/>
            <person name="Liachko I."/>
            <person name="Sullivan S."/>
            <person name="Sone E.D."/>
            <person name="Koren S."/>
            <person name="Silverstein K.A.T."/>
            <person name="Beckman K.B."/>
            <person name="Gohl D.M."/>
        </authorList>
    </citation>
    <scope>NUCLEOTIDE SEQUENCE</scope>
    <source>
        <strain evidence="4">Duluth1</strain>
        <tissue evidence="4">Whole animal</tissue>
    </source>
</reference>
<name>A0A9D4GQQ4_DREPO</name>
<dbReference type="PANTHER" id="PTHR48094">
    <property type="entry name" value="PROTEIN/NUCLEIC ACID DEGLYCASE DJ-1-RELATED"/>
    <property type="match status" value="1"/>
</dbReference>
<dbReference type="GO" id="GO:0046295">
    <property type="term" value="P:glycolate biosynthetic process"/>
    <property type="evidence" value="ECO:0007669"/>
    <property type="project" value="TreeGrafter"/>
</dbReference>
<dbReference type="Proteomes" id="UP000828390">
    <property type="component" value="Unassembled WGS sequence"/>
</dbReference>
<evidence type="ECO:0000313" key="5">
    <source>
        <dbReference type="Proteomes" id="UP000828390"/>
    </source>
</evidence>
<keyword evidence="5" id="KW-1185">Reference proteome</keyword>
<evidence type="ECO:0000313" key="4">
    <source>
        <dbReference type="EMBL" id="KAH3821866.1"/>
    </source>
</evidence>
<dbReference type="Pfam" id="PF01965">
    <property type="entry name" value="DJ-1_PfpI"/>
    <property type="match status" value="1"/>
</dbReference>
<organism evidence="4 5">
    <name type="scientific">Dreissena polymorpha</name>
    <name type="common">Zebra mussel</name>
    <name type="synonym">Mytilus polymorpha</name>
    <dbReference type="NCBI Taxonomy" id="45954"/>
    <lineage>
        <taxon>Eukaryota</taxon>
        <taxon>Metazoa</taxon>
        <taxon>Spiralia</taxon>
        <taxon>Lophotrochozoa</taxon>
        <taxon>Mollusca</taxon>
        <taxon>Bivalvia</taxon>
        <taxon>Autobranchia</taxon>
        <taxon>Heteroconchia</taxon>
        <taxon>Euheterodonta</taxon>
        <taxon>Imparidentia</taxon>
        <taxon>Neoheterodontei</taxon>
        <taxon>Myida</taxon>
        <taxon>Dreissenoidea</taxon>
        <taxon>Dreissenidae</taxon>
        <taxon>Dreissena</taxon>
    </lineage>
</organism>
<proteinExistence type="predicted"/>
<protein>
    <recommendedName>
        <fullName evidence="3">DJ-1/PfpI domain-containing protein</fullName>
    </recommendedName>
</protein>
<dbReference type="InterPro" id="IPR002818">
    <property type="entry name" value="DJ-1/PfpI"/>
</dbReference>
<evidence type="ECO:0000259" key="3">
    <source>
        <dbReference type="Pfam" id="PF01965"/>
    </source>
</evidence>
<dbReference type="GO" id="GO:0023051">
    <property type="term" value="P:regulation of signaling"/>
    <property type="evidence" value="ECO:0007669"/>
    <property type="project" value="UniProtKB-ARBA"/>
</dbReference>
<dbReference type="GO" id="GO:0005634">
    <property type="term" value="C:nucleus"/>
    <property type="evidence" value="ECO:0007669"/>
    <property type="project" value="TreeGrafter"/>
</dbReference>
<dbReference type="EMBL" id="JAIWYP010000005">
    <property type="protein sequence ID" value="KAH3821866.1"/>
    <property type="molecule type" value="Genomic_DNA"/>
</dbReference>
<dbReference type="NCBIfam" id="TIGR01383">
    <property type="entry name" value="not_thiJ"/>
    <property type="match status" value="1"/>
</dbReference>
<dbReference type="InterPro" id="IPR029062">
    <property type="entry name" value="Class_I_gatase-like"/>
</dbReference>
<sequence length="184" mass="19429">MTKALVILSEGAEEMETVISVDVLRRGGIEVTVAGLEGSDPVLCSRDVRIVPDKALSDTTGIFDVVICPGGAKGAKNLAESPEVGSILQKQEKEGRYIAAICAAPIALASHKIAVGKSLTSHPSVKDKLVQAGYKYSEERVVQDGKLITSRGPGTTFEFALKIVEVLQGAEKANSLVNPMLLKL</sequence>
<comment type="caution">
    <text evidence="4">The sequence shown here is derived from an EMBL/GenBank/DDBJ whole genome shotgun (WGS) entry which is preliminary data.</text>
</comment>
<evidence type="ECO:0000256" key="2">
    <source>
        <dbReference type="ARBA" id="ARBA00022490"/>
    </source>
</evidence>
<dbReference type="GO" id="GO:0006979">
    <property type="term" value="P:response to oxidative stress"/>
    <property type="evidence" value="ECO:0007669"/>
    <property type="project" value="TreeGrafter"/>
</dbReference>
<dbReference type="GO" id="GO:0010646">
    <property type="term" value="P:regulation of cell communication"/>
    <property type="evidence" value="ECO:0007669"/>
    <property type="project" value="UniProtKB-ARBA"/>
</dbReference>
<keyword evidence="2" id="KW-0963">Cytoplasm</keyword>
<evidence type="ECO:0000256" key="1">
    <source>
        <dbReference type="ARBA" id="ARBA00004496"/>
    </source>
</evidence>
<dbReference type="FunFam" id="3.40.50.880:FF:000022">
    <property type="entry name" value="protein deglycase DJ-1"/>
    <property type="match status" value="1"/>
</dbReference>
<dbReference type="InterPro" id="IPR050325">
    <property type="entry name" value="Prot/Nucl_acid_deglycase"/>
</dbReference>
<dbReference type="PANTHER" id="PTHR48094:SF12">
    <property type="entry name" value="PARKINSON DISEASE PROTEIN 7 HOMOLOG"/>
    <property type="match status" value="1"/>
</dbReference>
<reference evidence="4" key="2">
    <citation type="submission" date="2020-11" db="EMBL/GenBank/DDBJ databases">
        <authorList>
            <person name="McCartney M.A."/>
            <person name="Auch B."/>
            <person name="Kono T."/>
            <person name="Mallez S."/>
            <person name="Becker A."/>
            <person name="Gohl D.M."/>
            <person name="Silverstein K.A.T."/>
            <person name="Koren S."/>
            <person name="Bechman K.B."/>
            <person name="Herman A."/>
            <person name="Abrahante J.E."/>
            <person name="Garbe J."/>
        </authorList>
    </citation>
    <scope>NUCLEOTIDE SEQUENCE</scope>
    <source>
        <strain evidence="4">Duluth1</strain>
        <tissue evidence="4">Whole animal</tissue>
    </source>
</reference>
<dbReference type="AlphaFoldDB" id="A0A9D4GQQ4"/>
<dbReference type="Gene3D" id="3.40.50.880">
    <property type="match status" value="1"/>
</dbReference>
<dbReference type="InterPro" id="IPR006287">
    <property type="entry name" value="DJ-1"/>
</dbReference>
<dbReference type="SUPFAM" id="SSF52317">
    <property type="entry name" value="Class I glutamine amidotransferase-like"/>
    <property type="match status" value="1"/>
</dbReference>
<gene>
    <name evidence="4" type="ORF">DPMN_123634</name>
</gene>
<dbReference type="GO" id="GO:0005739">
    <property type="term" value="C:mitochondrion"/>
    <property type="evidence" value="ECO:0007669"/>
    <property type="project" value="TreeGrafter"/>
</dbReference>
<dbReference type="GO" id="GO:1903189">
    <property type="term" value="P:glyoxal metabolic process"/>
    <property type="evidence" value="ECO:0007669"/>
    <property type="project" value="TreeGrafter"/>
</dbReference>
<dbReference type="CDD" id="cd03135">
    <property type="entry name" value="GATase1_DJ-1"/>
    <property type="match status" value="1"/>
</dbReference>